<reference evidence="2 3" key="1">
    <citation type="journal article" date="2018" name="Nat. Genet.">
        <title>The Rosa genome provides new insights in the design of modern roses.</title>
        <authorList>
            <person name="Bendahmane M."/>
        </authorList>
    </citation>
    <scope>NUCLEOTIDE SEQUENCE [LARGE SCALE GENOMIC DNA]</scope>
    <source>
        <strain evidence="3">cv. Old Blush</strain>
    </source>
</reference>
<name>A0A2P6PP41_ROSCH</name>
<dbReference type="Gramene" id="PRQ23700">
    <property type="protein sequence ID" value="PRQ23700"/>
    <property type="gene ID" value="RchiOBHm_Chr6g0264261"/>
</dbReference>
<organism evidence="2 3">
    <name type="scientific">Rosa chinensis</name>
    <name type="common">China rose</name>
    <dbReference type="NCBI Taxonomy" id="74649"/>
    <lineage>
        <taxon>Eukaryota</taxon>
        <taxon>Viridiplantae</taxon>
        <taxon>Streptophyta</taxon>
        <taxon>Embryophyta</taxon>
        <taxon>Tracheophyta</taxon>
        <taxon>Spermatophyta</taxon>
        <taxon>Magnoliopsida</taxon>
        <taxon>eudicotyledons</taxon>
        <taxon>Gunneridae</taxon>
        <taxon>Pentapetalae</taxon>
        <taxon>rosids</taxon>
        <taxon>fabids</taxon>
        <taxon>Rosales</taxon>
        <taxon>Rosaceae</taxon>
        <taxon>Rosoideae</taxon>
        <taxon>Rosoideae incertae sedis</taxon>
        <taxon>Rosa</taxon>
    </lineage>
</organism>
<gene>
    <name evidence="2" type="ORF">RchiOBHm_Chr6g0264261</name>
</gene>
<dbReference type="Proteomes" id="UP000238479">
    <property type="component" value="Chromosome 6"/>
</dbReference>
<evidence type="ECO:0000313" key="3">
    <source>
        <dbReference type="Proteomes" id="UP000238479"/>
    </source>
</evidence>
<protein>
    <submittedName>
        <fullName evidence="2">Uncharacterized protein</fullName>
    </submittedName>
</protein>
<keyword evidence="1" id="KW-0812">Transmembrane</keyword>
<accession>A0A2P6PP41</accession>
<keyword evidence="1" id="KW-0472">Membrane</keyword>
<comment type="caution">
    <text evidence="2">The sequence shown here is derived from an EMBL/GenBank/DDBJ whole genome shotgun (WGS) entry which is preliminary data.</text>
</comment>
<keyword evidence="1" id="KW-1133">Transmembrane helix</keyword>
<dbReference type="EMBL" id="PDCK01000044">
    <property type="protein sequence ID" value="PRQ23700.1"/>
    <property type="molecule type" value="Genomic_DNA"/>
</dbReference>
<evidence type="ECO:0000313" key="2">
    <source>
        <dbReference type="EMBL" id="PRQ23700.1"/>
    </source>
</evidence>
<feature type="transmembrane region" description="Helical" evidence="1">
    <location>
        <begin position="42"/>
        <end position="59"/>
    </location>
</feature>
<sequence>MVDKSIAAVGSWVYTLRLAAEVFFGWVVLGSLCMADLVRSTWVLRLLQVALVATVMLWMREPSLVGFTLGGLLGLGFG</sequence>
<dbReference type="AlphaFoldDB" id="A0A2P6PP41"/>
<feature type="transmembrane region" description="Helical" evidence="1">
    <location>
        <begin position="12"/>
        <end position="35"/>
    </location>
</feature>
<evidence type="ECO:0000256" key="1">
    <source>
        <dbReference type="SAM" id="Phobius"/>
    </source>
</evidence>
<proteinExistence type="predicted"/>
<keyword evidence="3" id="KW-1185">Reference proteome</keyword>